<accession>A0A1X0WDK6</accession>
<dbReference type="STRING" id="1646377.BS640_14155"/>
<keyword evidence="3" id="KW-1185">Reference proteome</keyword>
<dbReference type="AlphaFoldDB" id="A0A1X0WDK6"/>
<feature type="signal peptide" evidence="1">
    <location>
        <begin position="1"/>
        <end position="22"/>
    </location>
</feature>
<sequence length="181" mass="18654">MKKYLVACSAAALMMTTVSAHAIGINAQVGQHYTSLGFGLGNTTPGLALTGDWTHSDRDGDVTGLGLGYNIGLGPVMATVGAKALYTSPKDGSDGYAVPIGGGLQLPLGHYLSLYGNAYYAPDSLSSGINNYKEATGGIRFSPISLVSIDVGYRYQALNGKDGHRDNVIADGAYLGGAVNF</sequence>
<dbReference type="Proteomes" id="UP000192536">
    <property type="component" value="Unassembled WGS sequence"/>
</dbReference>
<reference evidence="2 3" key="1">
    <citation type="journal article" date="2017" name="Int. J. Syst. Evol. Microbiol.">
        <title>Rouxiella badensis sp. nov. and Rouxiella silvae sp. nov. isolated from peat bog soil in Germany and emendation of the genus description.</title>
        <authorList>
            <person name="Le Fleche-Mateos A."/>
            <person name="Kugler J.H."/>
            <person name="Hansen S.H."/>
            <person name="Syldatk C."/>
            <person name="Hausmann R."/>
            <person name="Lomprez F."/>
            <person name="Vandenbogaert M."/>
            <person name="Manuguerra J.C."/>
            <person name="Grimont P.A."/>
        </authorList>
    </citation>
    <scope>NUCLEOTIDE SEQUENCE [LARGE SCALE GENOMIC DNA]</scope>
    <source>
        <strain evidence="2 3">DSM 100043</strain>
    </source>
</reference>
<proteinExistence type="predicted"/>
<evidence type="ECO:0000256" key="1">
    <source>
        <dbReference type="SAM" id="SignalP"/>
    </source>
</evidence>
<comment type="caution">
    <text evidence="2">The sequence shown here is derived from an EMBL/GenBank/DDBJ whole genome shotgun (WGS) entry which is preliminary data.</text>
</comment>
<dbReference type="SUPFAM" id="SSF56925">
    <property type="entry name" value="OMPA-like"/>
    <property type="match status" value="1"/>
</dbReference>
<keyword evidence="1" id="KW-0732">Signal</keyword>
<dbReference type="EMBL" id="MRWE01000023">
    <property type="protein sequence ID" value="ORJ24803.1"/>
    <property type="molecule type" value="Genomic_DNA"/>
</dbReference>
<feature type="chain" id="PRO_5010880518" description="Porin" evidence="1">
    <location>
        <begin position="23"/>
        <end position="181"/>
    </location>
</feature>
<name>A0A1X0WDK6_9GAMM</name>
<dbReference type="Pfam" id="PF07437">
    <property type="entry name" value="YfaZ"/>
    <property type="match status" value="1"/>
</dbReference>
<dbReference type="InterPro" id="IPR009998">
    <property type="entry name" value="YfaZ"/>
</dbReference>
<organism evidence="2 3">
    <name type="scientific">Rouxiella badensis</name>
    <dbReference type="NCBI Taxonomy" id="1646377"/>
    <lineage>
        <taxon>Bacteria</taxon>
        <taxon>Pseudomonadati</taxon>
        <taxon>Pseudomonadota</taxon>
        <taxon>Gammaproteobacteria</taxon>
        <taxon>Enterobacterales</taxon>
        <taxon>Yersiniaceae</taxon>
        <taxon>Rouxiella</taxon>
    </lineage>
</organism>
<dbReference type="RefSeq" id="WP_017491787.1">
    <property type="nucleotide sequence ID" value="NZ_CP049603.1"/>
</dbReference>
<dbReference type="InterPro" id="IPR011250">
    <property type="entry name" value="OMP/PagP_B-barrel"/>
</dbReference>
<gene>
    <name evidence="2" type="ORF">BS640_14155</name>
</gene>
<evidence type="ECO:0008006" key="4">
    <source>
        <dbReference type="Google" id="ProtNLM"/>
    </source>
</evidence>
<protein>
    <recommendedName>
        <fullName evidence="4">Porin</fullName>
    </recommendedName>
</protein>
<evidence type="ECO:0000313" key="2">
    <source>
        <dbReference type="EMBL" id="ORJ24803.1"/>
    </source>
</evidence>
<evidence type="ECO:0000313" key="3">
    <source>
        <dbReference type="Proteomes" id="UP000192536"/>
    </source>
</evidence>